<evidence type="ECO:0000256" key="2">
    <source>
        <dbReference type="ARBA" id="ARBA00023015"/>
    </source>
</evidence>
<dbReference type="PROSITE" id="PS50252">
    <property type="entry name" value="TBOX_3"/>
    <property type="match status" value="1"/>
</dbReference>
<proteinExistence type="predicted"/>
<protein>
    <recommendedName>
        <fullName evidence="7">T-box domain-containing protein</fullName>
    </recommendedName>
</protein>
<dbReference type="InterPro" id="IPR001699">
    <property type="entry name" value="TF_T-box"/>
</dbReference>
<name>A0ABR3MB63_9TELE</name>
<evidence type="ECO:0000256" key="5">
    <source>
        <dbReference type="ARBA" id="ARBA00023242"/>
    </source>
</evidence>
<dbReference type="InterPro" id="IPR008967">
    <property type="entry name" value="p53-like_TF_DNA-bd_sf"/>
</dbReference>
<evidence type="ECO:0000313" key="9">
    <source>
        <dbReference type="Proteomes" id="UP001558613"/>
    </source>
</evidence>
<organism evidence="8 9">
    <name type="scientific">Cirrhinus molitorella</name>
    <name type="common">mud carp</name>
    <dbReference type="NCBI Taxonomy" id="172907"/>
    <lineage>
        <taxon>Eukaryota</taxon>
        <taxon>Metazoa</taxon>
        <taxon>Chordata</taxon>
        <taxon>Craniata</taxon>
        <taxon>Vertebrata</taxon>
        <taxon>Euteleostomi</taxon>
        <taxon>Actinopterygii</taxon>
        <taxon>Neopterygii</taxon>
        <taxon>Teleostei</taxon>
        <taxon>Ostariophysi</taxon>
        <taxon>Cypriniformes</taxon>
        <taxon>Cyprinidae</taxon>
        <taxon>Labeoninae</taxon>
        <taxon>Labeonini</taxon>
        <taxon>Cirrhinus</taxon>
    </lineage>
</organism>
<reference evidence="8 9" key="1">
    <citation type="submission" date="2023-09" db="EMBL/GenBank/DDBJ databases">
        <authorList>
            <person name="Wang M."/>
        </authorList>
    </citation>
    <scope>NUCLEOTIDE SEQUENCE [LARGE SCALE GENOMIC DNA]</scope>
    <source>
        <strain evidence="8">GT-2023</strain>
        <tissue evidence="8">Liver</tissue>
    </source>
</reference>
<dbReference type="SMART" id="SM00425">
    <property type="entry name" value="TBOX"/>
    <property type="match status" value="1"/>
</dbReference>
<dbReference type="InterPro" id="IPR036960">
    <property type="entry name" value="T-box_sf"/>
</dbReference>
<dbReference type="EMBL" id="JAYMGO010000014">
    <property type="protein sequence ID" value="KAL1261279.1"/>
    <property type="molecule type" value="Genomic_DNA"/>
</dbReference>
<keyword evidence="3 6" id="KW-0238">DNA-binding</keyword>
<evidence type="ECO:0000256" key="1">
    <source>
        <dbReference type="ARBA" id="ARBA00004123"/>
    </source>
</evidence>
<evidence type="ECO:0000259" key="7">
    <source>
        <dbReference type="PROSITE" id="PS50252"/>
    </source>
</evidence>
<sequence>MRPEHKAAQRRASRTEERKIMQALRAPTHALSADASGKSFKKMKVENMKYEKLQCVSGYDRDAPAATFIDTQDQRKDKKKKSVKLRRPAGTECEAAREVRVDLQGSDLWKSFHAIGTEMIITKAGRRMFPSVRVKVHNLNLNQQYSIAMDIMPVDSKRYRYVYHSSQWMVAGNTDHPCVPPHLYVHPDSPSSGETWMRQVISFDRVKLTNNEMDDKGHIILKSMHKYRPRIHVILHSPLERLSQTLESLPADDVYTFSFPETQFTTVTAYQNQQITKLKIDRNPFAKGFRERNGGMLDSILESYSWHSPFNLDFRSFSTELQGRCYGPSASFGITSSMPSFSPSFFSPAARPIPFSSPQCCRILPSDSSLKYRAYCSICLSKLSSYTGLRPVLDLPFMTALQVKKGDCRSRWLQDSTTKNTSEHPFHSISAGWASGDYQAQKDNREPDCVSSYSYSFPLSHHFSTVAHHLKLAHAESMFTKCP</sequence>
<dbReference type="PANTHER" id="PTHR11267:SF116">
    <property type="entry name" value="T-BOX TRANSCRIPTION FACTOR TBX22"/>
    <property type="match status" value="1"/>
</dbReference>
<feature type="domain" description="T-box" evidence="7">
    <location>
        <begin position="103"/>
        <end position="291"/>
    </location>
</feature>
<keyword evidence="2" id="KW-0805">Transcription regulation</keyword>
<comment type="subcellular location">
    <subcellularLocation>
        <location evidence="1 6">Nucleus</location>
    </subcellularLocation>
</comment>
<dbReference type="PANTHER" id="PTHR11267">
    <property type="entry name" value="T-BOX PROTEIN-RELATED"/>
    <property type="match status" value="1"/>
</dbReference>
<dbReference type="PROSITE" id="PS01283">
    <property type="entry name" value="TBOX_1"/>
    <property type="match status" value="1"/>
</dbReference>
<dbReference type="SUPFAM" id="SSF49417">
    <property type="entry name" value="p53-like transcription factors"/>
    <property type="match status" value="1"/>
</dbReference>
<dbReference type="Pfam" id="PF00907">
    <property type="entry name" value="T-box"/>
    <property type="match status" value="1"/>
</dbReference>
<accession>A0ABR3MB63</accession>
<keyword evidence="5 6" id="KW-0539">Nucleus</keyword>
<dbReference type="InterPro" id="IPR046360">
    <property type="entry name" value="T-box_DNA-bd"/>
</dbReference>
<evidence type="ECO:0000256" key="4">
    <source>
        <dbReference type="ARBA" id="ARBA00023163"/>
    </source>
</evidence>
<comment type="caution">
    <text evidence="6">Lacks conserved residue(s) required for the propagation of feature annotation.</text>
</comment>
<dbReference type="InterPro" id="IPR018186">
    <property type="entry name" value="TF_T-box_CS"/>
</dbReference>
<evidence type="ECO:0000256" key="3">
    <source>
        <dbReference type="ARBA" id="ARBA00023125"/>
    </source>
</evidence>
<evidence type="ECO:0000313" key="8">
    <source>
        <dbReference type="EMBL" id="KAL1261279.1"/>
    </source>
</evidence>
<keyword evidence="9" id="KW-1185">Reference proteome</keyword>
<comment type="caution">
    <text evidence="8">The sequence shown here is derived from an EMBL/GenBank/DDBJ whole genome shotgun (WGS) entry which is preliminary data.</text>
</comment>
<dbReference type="PROSITE" id="PS01264">
    <property type="entry name" value="TBOX_2"/>
    <property type="match status" value="1"/>
</dbReference>
<keyword evidence="4" id="KW-0804">Transcription</keyword>
<dbReference type="Gene3D" id="2.60.40.820">
    <property type="entry name" value="Transcription factor, T-box"/>
    <property type="match status" value="1"/>
</dbReference>
<evidence type="ECO:0000256" key="6">
    <source>
        <dbReference type="PROSITE-ProRule" id="PRU00201"/>
    </source>
</evidence>
<dbReference type="Proteomes" id="UP001558613">
    <property type="component" value="Unassembled WGS sequence"/>
</dbReference>
<dbReference type="PRINTS" id="PR00937">
    <property type="entry name" value="TBOX"/>
</dbReference>
<gene>
    <name evidence="8" type="ORF">QQF64_006544</name>
</gene>